<feature type="compositionally biased region" description="Acidic residues" evidence="11">
    <location>
        <begin position="102"/>
        <end position="121"/>
    </location>
</feature>
<reference evidence="13" key="2">
    <citation type="submission" date="2025-09" db="UniProtKB">
        <authorList>
            <consortium name="Ensembl"/>
        </authorList>
    </citation>
    <scope>IDENTIFICATION</scope>
</reference>
<evidence type="ECO:0000256" key="4">
    <source>
        <dbReference type="ARBA" id="ARBA00022737"/>
    </source>
</evidence>
<dbReference type="FunFam" id="3.30.160.60:FF:000340">
    <property type="entry name" value="zinc finger protein 473 isoform X1"/>
    <property type="match status" value="1"/>
</dbReference>
<dbReference type="GO" id="GO:0008270">
    <property type="term" value="F:zinc ion binding"/>
    <property type="evidence" value="ECO:0007669"/>
    <property type="project" value="UniProtKB-KW"/>
</dbReference>
<dbReference type="PANTHER" id="PTHR47772:SF13">
    <property type="entry name" value="GASTRULA ZINC FINGER PROTEIN XLCGF49.1-LIKE-RELATED"/>
    <property type="match status" value="1"/>
</dbReference>
<organism evidence="13 14">
    <name type="scientific">Eptatretus burgeri</name>
    <name type="common">Inshore hagfish</name>
    <dbReference type="NCBI Taxonomy" id="7764"/>
    <lineage>
        <taxon>Eukaryota</taxon>
        <taxon>Metazoa</taxon>
        <taxon>Chordata</taxon>
        <taxon>Craniata</taxon>
        <taxon>Vertebrata</taxon>
        <taxon>Cyclostomata</taxon>
        <taxon>Myxini</taxon>
        <taxon>Myxiniformes</taxon>
        <taxon>Myxinidae</taxon>
        <taxon>Eptatretinae</taxon>
        <taxon>Eptatretus</taxon>
    </lineage>
</organism>
<dbReference type="InterPro" id="IPR050636">
    <property type="entry name" value="C2H2-ZF_domain-containing"/>
</dbReference>
<dbReference type="SUPFAM" id="SSF57667">
    <property type="entry name" value="beta-beta-alpha zinc fingers"/>
    <property type="match status" value="3"/>
</dbReference>
<keyword evidence="5 10" id="KW-0863">Zinc-finger</keyword>
<dbReference type="Proteomes" id="UP000694388">
    <property type="component" value="Unplaced"/>
</dbReference>
<dbReference type="GeneTree" id="ENSGT00940000154308"/>
<dbReference type="AlphaFoldDB" id="A0A8C4R9P0"/>
<sequence>MESAGARDVLGAVPTWLEIQGLSEESLRAAVTGLGIEILGGLCARAEPAPVRVRFRALSARTFTHTMYAELCRYMESWLGVGDDEPTVEEVEAPTGLLQIKEEEEEEEDSAGFEEEGKDSEDGAPLELMKKFFCICCSQSFTVPADLQAHMECHQKVSTGGLDPRYHLEGCPLPRNSGDSAFKSHILLAWSTSANQTMDAKTRGDLGYIPAWLEIQGLMEESLRAAVTGLGIEILGALCARAEPAAARIRLCSLVPQKFTSKMYAELCRFMETCHVGQMAEWPAVPRCLKDADETRGHAGIQPKNLEDECSVIPEEEAKHLENGFDEKLSKKLPCTPLSRTMTTKTALKRHMNGQRPAATVKTYKCRDCYYSTCYKSIFVKHIQIHPRRKRYTCGVCAKKFVWPSCYHRHMRIHSGAKLFTCPLCKKRFYRSSLFWEHVQSHFLREPQYRCETCSKMFLSRASMLYHKRTHSVCRPHACHICGRGFSLMANLKRHMLIHTGERPYKCTICSKAFQQSAHCKATHANSQTSIHAVVKLVP</sequence>
<dbReference type="InterPro" id="IPR013087">
    <property type="entry name" value="Znf_C2H2_type"/>
</dbReference>
<feature type="domain" description="C2H2-type" evidence="12">
    <location>
        <begin position="364"/>
        <end position="391"/>
    </location>
</feature>
<feature type="domain" description="C2H2-type" evidence="12">
    <location>
        <begin position="477"/>
        <end position="504"/>
    </location>
</feature>
<feature type="domain" description="C2H2-type" evidence="12">
    <location>
        <begin position="420"/>
        <end position="447"/>
    </location>
</feature>
<keyword evidence="14" id="KW-1185">Reference proteome</keyword>
<dbReference type="FunFam" id="3.30.160.60:FF:000446">
    <property type="entry name" value="Zinc finger protein"/>
    <property type="match status" value="1"/>
</dbReference>
<dbReference type="Gene3D" id="3.30.160.60">
    <property type="entry name" value="Classic Zinc Finger"/>
    <property type="match status" value="4"/>
</dbReference>
<feature type="domain" description="C2H2-type" evidence="12">
    <location>
        <begin position="449"/>
        <end position="476"/>
    </location>
</feature>
<keyword evidence="8" id="KW-0804">Transcription</keyword>
<protein>
    <recommendedName>
        <fullName evidence="12">C2H2-type domain-containing protein</fullName>
    </recommendedName>
</protein>
<keyword evidence="3" id="KW-0479">Metal-binding</keyword>
<evidence type="ECO:0000256" key="8">
    <source>
        <dbReference type="ARBA" id="ARBA00023163"/>
    </source>
</evidence>
<evidence type="ECO:0000256" key="2">
    <source>
        <dbReference type="ARBA" id="ARBA00006991"/>
    </source>
</evidence>
<dbReference type="Pfam" id="PF00096">
    <property type="entry name" value="zf-C2H2"/>
    <property type="match status" value="2"/>
</dbReference>
<dbReference type="GO" id="GO:0005634">
    <property type="term" value="C:nucleus"/>
    <property type="evidence" value="ECO:0007669"/>
    <property type="project" value="UniProtKB-SubCell"/>
</dbReference>
<evidence type="ECO:0000256" key="3">
    <source>
        <dbReference type="ARBA" id="ARBA00022723"/>
    </source>
</evidence>
<proteinExistence type="inferred from homology"/>
<feature type="domain" description="C2H2-type" evidence="12">
    <location>
        <begin position="392"/>
        <end position="419"/>
    </location>
</feature>
<evidence type="ECO:0000256" key="9">
    <source>
        <dbReference type="ARBA" id="ARBA00023242"/>
    </source>
</evidence>
<dbReference type="PANTHER" id="PTHR47772">
    <property type="entry name" value="ZINC FINGER PROTEIN 200"/>
    <property type="match status" value="1"/>
</dbReference>
<comment type="subcellular location">
    <subcellularLocation>
        <location evidence="1">Nucleus</location>
    </subcellularLocation>
</comment>
<dbReference type="SMART" id="SM00355">
    <property type="entry name" value="ZnF_C2H2"/>
    <property type="match status" value="7"/>
</dbReference>
<reference evidence="13" key="1">
    <citation type="submission" date="2025-08" db="UniProtKB">
        <authorList>
            <consortium name="Ensembl"/>
        </authorList>
    </citation>
    <scope>IDENTIFICATION</scope>
</reference>
<name>A0A8C4R9P0_EPTBU</name>
<keyword evidence="4" id="KW-0677">Repeat</keyword>
<dbReference type="Ensembl" id="ENSEBUT00000027370.1">
    <property type="protein sequence ID" value="ENSEBUP00000026794.1"/>
    <property type="gene ID" value="ENSEBUG00000016496.1"/>
</dbReference>
<evidence type="ECO:0000313" key="13">
    <source>
        <dbReference type="Ensembl" id="ENSEBUP00000026794.1"/>
    </source>
</evidence>
<dbReference type="PROSITE" id="PS50157">
    <property type="entry name" value="ZINC_FINGER_C2H2_2"/>
    <property type="match status" value="6"/>
</dbReference>
<dbReference type="InterPro" id="IPR036236">
    <property type="entry name" value="Znf_C2H2_sf"/>
</dbReference>
<evidence type="ECO:0000259" key="12">
    <source>
        <dbReference type="PROSITE" id="PS50157"/>
    </source>
</evidence>
<comment type="similarity">
    <text evidence="2">Belongs to the krueppel C2H2-type zinc-finger protein family.</text>
</comment>
<dbReference type="FunFam" id="3.30.160.60:FF:000761">
    <property type="entry name" value="Zinc finger protein 449"/>
    <property type="match status" value="1"/>
</dbReference>
<feature type="region of interest" description="Disordered" evidence="11">
    <location>
        <begin position="95"/>
        <end position="121"/>
    </location>
</feature>
<evidence type="ECO:0000256" key="10">
    <source>
        <dbReference type="PROSITE-ProRule" id="PRU00042"/>
    </source>
</evidence>
<evidence type="ECO:0000256" key="7">
    <source>
        <dbReference type="ARBA" id="ARBA00023015"/>
    </source>
</evidence>
<evidence type="ECO:0000313" key="14">
    <source>
        <dbReference type="Proteomes" id="UP000694388"/>
    </source>
</evidence>
<evidence type="ECO:0000256" key="5">
    <source>
        <dbReference type="ARBA" id="ARBA00022771"/>
    </source>
</evidence>
<accession>A0A8C4R9P0</accession>
<dbReference type="PROSITE" id="PS00028">
    <property type="entry name" value="ZINC_FINGER_C2H2_1"/>
    <property type="match status" value="5"/>
</dbReference>
<evidence type="ECO:0000256" key="1">
    <source>
        <dbReference type="ARBA" id="ARBA00004123"/>
    </source>
</evidence>
<keyword evidence="9" id="KW-0539">Nucleus</keyword>
<evidence type="ECO:0000256" key="6">
    <source>
        <dbReference type="ARBA" id="ARBA00022833"/>
    </source>
</evidence>
<keyword evidence="6" id="KW-0862">Zinc</keyword>
<feature type="domain" description="C2H2-type" evidence="12">
    <location>
        <begin position="132"/>
        <end position="154"/>
    </location>
</feature>
<evidence type="ECO:0000256" key="11">
    <source>
        <dbReference type="SAM" id="MobiDB-lite"/>
    </source>
</evidence>
<keyword evidence="7" id="KW-0805">Transcription regulation</keyword>